<keyword evidence="3" id="KW-1185">Reference proteome</keyword>
<feature type="domain" description="Fatty acyl-CoA reductase C-terminal" evidence="1">
    <location>
        <begin position="1"/>
        <end position="72"/>
    </location>
</feature>
<dbReference type="GO" id="GO:0080019">
    <property type="term" value="F:alcohol-forming very long-chain fatty acyl-CoA reductase activity"/>
    <property type="evidence" value="ECO:0007669"/>
    <property type="project" value="InterPro"/>
</dbReference>
<proteinExistence type="predicted"/>
<dbReference type="PANTHER" id="PTHR11011">
    <property type="entry name" value="MALE STERILITY PROTEIN 2-RELATED"/>
    <property type="match status" value="1"/>
</dbReference>
<dbReference type="PANTHER" id="PTHR11011:SF60">
    <property type="entry name" value="FATTY ACYL-COA REDUCTASE-RELATED"/>
    <property type="match status" value="1"/>
</dbReference>
<dbReference type="OrthoDB" id="6620010at2759"/>
<dbReference type="Proteomes" id="UP000291343">
    <property type="component" value="Unassembled WGS sequence"/>
</dbReference>
<evidence type="ECO:0000259" key="1">
    <source>
        <dbReference type="Pfam" id="PF03015"/>
    </source>
</evidence>
<comment type="caution">
    <text evidence="2">The sequence shown here is derived from an EMBL/GenBank/DDBJ whole genome shotgun (WGS) entry which is preliminary data.</text>
</comment>
<dbReference type="InterPro" id="IPR033640">
    <property type="entry name" value="FAR_C"/>
</dbReference>
<name>A0A482XSY1_LAOST</name>
<reference evidence="2 3" key="1">
    <citation type="journal article" date="2017" name="Gigascience">
        <title>Genome sequence of the small brown planthopper, Laodelphax striatellus.</title>
        <authorList>
            <person name="Zhu J."/>
            <person name="Jiang F."/>
            <person name="Wang X."/>
            <person name="Yang P."/>
            <person name="Bao Y."/>
            <person name="Zhao W."/>
            <person name="Wang W."/>
            <person name="Lu H."/>
            <person name="Wang Q."/>
            <person name="Cui N."/>
            <person name="Li J."/>
            <person name="Chen X."/>
            <person name="Luo L."/>
            <person name="Yu J."/>
            <person name="Kang L."/>
            <person name="Cui F."/>
        </authorList>
    </citation>
    <scope>NUCLEOTIDE SEQUENCE [LARGE SCALE GENOMIC DNA]</scope>
    <source>
        <strain evidence="2">Lst14</strain>
    </source>
</reference>
<feature type="non-terminal residue" evidence="2">
    <location>
        <position position="1"/>
    </location>
</feature>
<dbReference type="Pfam" id="PF03015">
    <property type="entry name" value="Sterile"/>
    <property type="match status" value="1"/>
</dbReference>
<organism evidence="2 3">
    <name type="scientific">Laodelphax striatellus</name>
    <name type="common">Small brown planthopper</name>
    <name type="synonym">Delphax striatella</name>
    <dbReference type="NCBI Taxonomy" id="195883"/>
    <lineage>
        <taxon>Eukaryota</taxon>
        <taxon>Metazoa</taxon>
        <taxon>Ecdysozoa</taxon>
        <taxon>Arthropoda</taxon>
        <taxon>Hexapoda</taxon>
        <taxon>Insecta</taxon>
        <taxon>Pterygota</taxon>
        <taxon>Neoptera</taxon>
        <taxon>Paraneoptera</taxon>
        <taxon>Hemiptera</taxon>
        <taxon>Auchenorrhyncha</taxon>
        <taxon>Fulgoroidea</taxon>
        <taxon>Delphacidae</taxon>
        <taxon>Criomorphinae</taxon>
        <taxon>Laodelphax</taxon>
    </lineage>
</organism>
<feature type="non-terminal residue" evidence="2">
    <location>
        <position position="85"/>
    </location>
</feature>
<sequence>LYQIYCKIDKFSTVLTYFATRKWVFTNQNVQNLWRRLSPEDQAKFNFDMKKLDWDHFFYNYIRGLRVYLLKDDMSTLPDAMIRWN</sequence>
<dbReference type="InParanoid" id="A0A482XSY1"/>
<protein>
    <recommendedName>
        <fullName evidence="1">Fatty acyl-CoA reductase C-terminal domain-containing protein</fullName>
    </recommendedName>
</protein>
<dbReference type="GO" id="GO:0035336">
    <property type="term" value="P:long-chain fatty-acyl-CoA metabolic process"/>
    <property type="evidence" value="ECO:0007669"/>
    <property type="project" value="TreeGrafter"/>
</dbReference>
<dbReference type="AlphaFoldDB" id="A0A482XSY1"/>
<evidence type="ECO:0000313" key="3">
    <source>
        <dbReference type="Proteomes" id="UP000291343"/>
    </source>
</evidence>
<accession>A0A482XSY1</accession>
<gene>
    <name evidence="2" type="ORF">LSTR_LSTR016204</name>
</gene>
<evidence type="ECO:0000313" key="2">
    <source>
        <dbReference type="EMBL" id="RZF49235.1"/>
    </source>
</evidence>
<dbReference type="CDD" id="cd09071">
    <property type="entry name" value="FAR_C"/>
    <property type="match status" value="1"/>
</dbReference>
<dbReference type="EMBL" id="QKKF02000164">
    <property type="protein sequence ID" value="RZF49235.1"/>
    <property type="molecule type" value="Genomic_DNA"/>
</dbReference>
<dbReference type="InterPro" id="IPR026055">
    <property type="entry name" value="FAR"/>
</dbReference>
<dbReference type="STRING" id="195883.A0A482XSY1"/>
<dbReference type="GO" id="GO:0005777">
    <property type="term" value="C:peroxisome"/>
    <property type="evidence" value="ECO:0007669"/>
    <property type="project" value="TreeGrafter"/>
</dbReference>